<dbReference type="OrthoDB" id="1925091at2759"/>
<keyword evidence="3" id="KW-1185">Reference proteome</keyword>
<dbReference type="Gramene" id="Psat01G0156900-T1">
    <property type="protein sequence ID" value="KAI5442568.1"/>
    <property type="gene ID" value="KIW84_011569"/>
</dbReference>
<evidence type="ECO:0000256" key="1">
    <source>
        <dbReference type="SAM" id="MobiDB-lite"/>
    </source>
</evidence>
<evidence type="ECO:0000313" key="3">
    <source>
        <dbReference type="Proteomes" id="UP001058974"/>
    </source>
</evidence>
<comment type="caution">
    <text evidence="2">The sequence shown here is derived from an EMBL/GenBank/DDBJ whole genome shotgun (WGS) entry which is preliminary data.</text>
</comment>
<dbReference type="Gramene" id="PSAT_LOCUS6508_t1">
    <property type="protein sequence ID" value="CAL5186145.1"/>
    <property type="gene ID" value="PSAT_LOCUS6508"/>
</dbReference>
<protein>
    <submittedName>
        <fullName evidence="2">Uncharacterized protein</fullName>
    </submittedName>
</protein>
<dbReference type="PANTHER" id="PTHR37383:SF1">
    <property type="entry name" value="OS01G0694200 PROTEIN"/>
    <property type="match status" value="1"/>
</dbReference>
<dbReference type="PANTHER" id="PTHR37383">
    <property type="entry name" value="OS01G0694200 PROTEIN"/>
    <property type="match status" value="1"/>
</dbReference>
<organism evidence="2 3">
    <name type="scientific">Pisum sativum</name>
    <name type="common">Garden pea</name>
    <name type="synonym">Lathyrus oleraceus</name>
    <dbReference type="NCBI Taxonomy" id="3888"/>
    <lineage>
        <taxon>Eukaryota</taxon>
        <taxon>Viridiplantae</taxon>
        <taxon>Streptophyta</taxon>
        <taxon>Embryophyta</taxon>
        <taxon>Tracheophyta</taxon>
        <taxon>Spermatophyta</taxon>
        <taxon>Magnoliopsida</taxon>
        <taxon>eudicotyledons</taxon>
        <taxon>Gunneridae</taxon>
        <taxon>Pentapetalae</taxon>
        <taxon>rosids</taxon>
        <taxon>fabids</taxon>
        <taxon>Fabales</taxon>
        <taxon>Fabaceae</taxon>
        <taxon>Papilionoideae</taxon>
        <taxon>50 kb inversion clade</taxon>
        <taxon>NPAAA clade</taxon>
        <taxon>Hologalegina</taxon>
        <taxon>IRL clade</taxon>
        <taxon>Fabeae</taxon>
        <taxon>Lathyrus</taxon>
    </lineage>
</organism>
<dbReference type="AlphaFoldDB" id="A0A9D5BF92"/>
<feature type="compositionally biased region" description="Low complexity" evidence="1">
    <location>
        <begin position="9"/>
        <end position="24"/>
    </location>
</feature>
<gene>
    <name evidence="2" type="ORF">KIW84_011569</name>
</gene>
<reference evidence="2 3" key="1">
    <citation type="journal article" date="2022" name="Nat. Genet.">
        <title>Improved pea reference genome and pan-genome highlight genomic features and evolutionary characteristics.</title>
        <authorList>
            <person name="Yang T."/>
            <person name="Liu R."/>
            <person name="Luo Y."/>
            <person name="Hu S."/>
            <person name="Wang D."/>
            <person name="Wang C."/>
            <person name="Pandey M.K."/>
            <person name="Ge S."/>
            <person name="Xu Q."/>
            <person name="Li N."/>
            <person name="Li G."/>
            <person name="Huang Y."/>
            <person name="Saxena R.K."/>
            <person name="Ji Y."/>
            <person name="Li M."/>
            <person name="Yan X."/>
            <person name="He Y."/>
            <person name="Liu Y."/>
            <person name="Wang X."/>
            <person name="Xiang C."/>
            <person name="Varshney R.K."/>
            <person name="Ding H."/>
            <person name="Gao S."/>
            <person name="Zong X."/>
        </authorList>
    </citation>
    <scope>NUCLEOTIDE SEQUENCE [LARGE SCALE GENOMIC DNA]</scope>
    <source>
        <strain evidence="2 3">cv. Zhongwan 6</strain>
    </source>
</reference>
<evidence type="ECO:0000313" key="2">
    <source>
        <dbReference type="EMBL" id="KAI5442568.1"/>
    </source>
</evidence>
<accession>A0A9D5BF92</accession>
<feature type="region of interest" description="Disordered" evidence="1">
    <location>
        <begin position="258"/>
        <end position="285"/>
    </location>
</feature>
<dbReference type="EMBL" id="JAMSHJ010000001">
    <property type="protein sequence ID" value="KAI5442568.1"/>
    <property type="molecule type" value="Genomic_DNA"/>
</dbReference>
<proteinExistence type="predicted"/>
<dbReference type="Proteomes" id="UP001058974">
    <property type="component" value="Chromosome 1"/>
</dbReference>
<feature type="region of interest" description="Disordered" evidence="1">
    <location>
        <begin position="1"/>
        <end position="24"/>
    </location>
</feature>
<name>A0A9D5BF92_PEA</name>
<feature type="compositionally biased region" description="Basic and acidic residues" evidence="1">
    <location>
        <begin position="258"/>
        <end position="277"/>
    </location>
</feature>
<sequence>MVLLEASKLTLPTPSSLSSPHTTTTTSILFEPTTLSLAITHSNSSISLFPSFSPLSLSSSLQFPQTLIPKPSSSSTFLILQQSPISTNPNSVIFLVSGPHRAGSQILLRFYLLNRTTNCFSRVNRISCGSQSESGFLRFEPELGVLMDAKHGVSVKVVGSVNYFAVYSVSSFKVWVFAVKMVEDEDGGGLRLMKCAVVRCSRPVCSLSISFGFLVLGEENGVRVFGLRRLVKGKMVVRRVGNSNSNSKLGLKQLQNGDHHGKYKGVGDRGGKTRGGGDEATCNGGLEGKNEKHGVAVKQTIVKYKHDNKDGGACFLALKGNEVETKSMPKVSKSVKAISIKALSQRMFLILDSHGDLHLLCLYNSGLGVDITGHVKQLPRVMKVQSLAVHLDESTTSQTIWISDGCHSVHMFTMDTDNALNEADGNDGDEKKPMHFPVTQVLFSSEKIQDIISISANSILILGQGSLYAHAIS</sequence>